<sequence length="114" mass="13208">MNESLPVFFDRKFKPWRYSVSHSELEIRSVGRNSDSDFIVLKFHNVIAMKLKTHYDPLTLAIADESQAEDILRFADLPESDWNRVKCLALKSDGEDSLVACVGYTMRTHSRRDE</sequence>
<evidence type="ECO:0000313" key="2">
    <source>
        <dbReference type="Proteomes" id="UP000694257"/>
    </source>
</evidence>
<dbReference type="RefSeq" id="WP_218469734.1">
    <property type="nucleotide sequence ID" value="NZ_BAABJN010000003.1"/>
</dbReference>
<dbReference type="EMBL" id="CP078145">
    <property type="protein sequence ID" value="QXN88851.1"/>
    <property type="molecule type" value="Genomic_DNA"/>
</dbReference>
<name>A0ABX8RHR6_NOCIO</name>
<accession>A0ABX8RHR6</accession>
<gene>
    <name evidence="1" type="ORF">KV110_25095</name>
</gene>
<organism evidence="1 2">
    <name type="scientific">Nocardia iowensis</name>
    <dbReference type="NCBI Taxonomy" id="204891"/>
    <lineage>
        <taxon>Bacteria</taxon>
        <taxon>Bacillati</taxon>
        <taxon>Actinomycetota</taxon>
        <taxon>Actinomycetes</taxon>
        <taxon>Mycobacteriales</taxon>
        <taxon>Nocardiaceae</taxon>
        <taxon>Nocardia</taxon>
    </lineage>
</organism>
<protein>
    <submittedName>
        <fullName evidence="1">Uncharacterized protein</fullName>
    </submittedName>
</protein>
<keyword evidence="2" id="KW-1185">Reference proteome</keyword>
<evidence type="ECO:0000313" key="1">
    <source>
        <dbReference type="EMBL" id="QXN88851.1"/>
    </source>
</evidence>
<proteinExistence type="predicted"/>
<dbReference type="Proteomes" id="UP000694257">
    <property type="component" value="Chromosome"/>
</dbReference>
<reference evidence="1 2" key="1">
    <citation type="submission" date="2021-07" db="EMBL/GenBank/DDBJ databases">
        <title>Whole Genome Sequence of Nocardia Iowensis.</title>
        <authorList>
            <person name="Lamm A."/>
            <person name="Collins-Fairclough A.M."/>
            <person name="Bunk B."/>
            <person name="Sproer C."/>
        </authorList>
    </citation>
    <scope>NUCLEOTIDE SEQUENCE [LARGE SCALE GENOMIC DNA]</scope>
    <source>
        <strain evidence="1 2">NRRL 5646</strain>
    </source>
</reference>